<keyword evidence="4 5" id="KW-0472">Membrane</keyword>
<evidence type="ECO:0000256" key="2">
    <source>
        <dbReference type="ARBA" id="ARBA00022692"/>
    </source>
</evidence>
<evidence type="ECO:0000259" key="6">
    <source>
        <dbReference type="PROSITE" id="PS50922"/>
    </source>
</evidence>
<evidence type="ECO:0000256" key="4">
    <source>
        <dbReference type="ARBA" id="ARBA00023136"/>
    </source>
</evidence>
<keyword evidence="2 5" id="KW-0812">Transmembrane</keyword>
<proteinExistence type="predicted"/>
<feature type="transmembrane region" description="Helical" evidence="5">
    <location>
        <begin position="128"/>
        <end position="146"/>
    </location>
</feature>
<organism evidence="7">
    <name type="scientific">viral metagenome</name>
    <dbReference type="NCBI Taxonomy" id="1070528"/>
    <lineage>
        <taxon>unclassified sequences</taxon>
        <taxon>metagenomes</taxon>
        <taxon>organismal metagenomes</taxon>
    </lineage>
</organism>
<feature type="transmembrane region" description="Helical" evidence="5">
    <location>
        <begin position="410"/>
        <end position="429"/>
    </location>
</feature>
<keyword evidence="3 5" id="KW-1133">Transmembrane helix</keyword>
<evidence type="ECO:0000256" key="5">
    <source>
        <dbReference type="SAM" id="Phobius"/>
    </source>
</evidence>
<dbReference type="PROSITE" id="PS50922">
    <property type="entry name" value="TLC"/>
    <property type="match status" value="1"/>
</dbReference>
<comment type="subcellular location">
    <subcellularLocation>
        <location evidence="1">Membrane</location>
        <topology evidence="1">Multi-pass membrane protein</topology>
    </subcellularLocation>
</comment>
<reference evidence="7" key="1">
    <citation type="journal article" date="2020" name="Nature">
        <title>Giant virus diversity and host interactions through global metagenomics.</title>
        <authorList>
            <person name="Schulz F."/>
            <person name="Roux S."/>
            <person name="Paez-Espino D."/>
            <person name="Jungbluth S."/>
            <person name="Walsh D.A."/>
            <person name="Denef V.J."/>
            <person name="McMahon K.D."/>
            <person name="Konstantinidis K.T."/>
            <person name="Eloe-Fadrosh E.A."/>
            <person name="Kyrpides N.C."/>
            <person name="Woyke T."/>
        </authorList>
    </citation>
    <scope>NUCLEOTIDE SEQUENCE</scope>
    <source>
        <strain evidence="7">GVMAG-M-3300019093-7</strain>
    </source>
</reference>
<evidence type="ECO:0000256" key="3">
    <source>
        <dbReference type="ARBA" id="ARBA00022989"/>
    </source>
</evidence>
<feature type="domain" description="TLC" evidence="6">
    <location>
        <begin position="1"/>
        <end position="201"/>
    </location>
</feature>
<name>A0A6C0BX03_9ZZZZ</name>
<evidence type="ECO:0000313" key="7">
    <source>
        <dbReference type="EMBL" id="QHS96064.1"/>
    </source>
</evidence>
<feature type="transmembrane region" description="Helical" evidence="5">
    <location>
        <begin position="63"/>
        <end position="86"/>
    </location>
</feature>
<protein>
    <recommendedName>
        <fullName evidence="6">TLC domain-containing protein</fullName>
    </recommendedName>
</protein>
<dbReference type="AlphaFoldDB" id="A0A6C0BX03"/>
<feature type="transmembrane region" description="Helical" evidence="5">
    <location>
        <begin position="317"/>
        <end position="337"/>
    </location>
</feature>
<accession>A0A6C0BX03</accession>
<sequence length="433" mass="51021">MILLDCINALMPMNNDTKNKMRTIFKTIQNIYYLPVILYATYACYSNDINTQINMFSIIKWQCIFDSLLCTPDLIIHHIAVLLLIYPSLNSISALSNLMHLMIVVLKTELSTVFLISRDFIPKKYKTITLVNNLLFMVLFMYTRIYEYSKKIIYNKTINSDIDKYYSPYDAGLIKIGIYLLYFMNLYWFAIIIKTIVKKINETGFLLSFQQSERIIKYLYFTSPVACAFIYKPFLNAIYFLDTFGVIILSVTSYEYHNALSIQKTEEKNVLDDDLIWYYIDDVLMIHIRCFFCILTNTNLYKVLTTMAPNMYINMTLVYFSLLFHSASMYHFVKYLVTLKSSNQLITIYKNPPEKTQILHLTKSLPILVDSIIMIYNTNDLYIRNNGILITILFMIIMSVQPFYQMNHLVFHILLLFQTIFLCQSNVYVNEHL</sequence>
<dbReference type="GO" id="GO:0016020">
    <property type="term" value="C:membrane"/>
    <property type="evidence" value="ECO:0007669"/>
    <property type="project" value="UniProtKB-SubCell"/>
</dbReference>
<feature type="transmembrane region" description="Helical" evidence="5">
    <location>
        <begin position="176"/>
        <end position="197"/>
    </location>
</feature>
<evidence type="ECO:0000256" key="1">
    <source>
        <dbReference type="ARBA" id="ARBA00004141"/>
    </source>
</evidence>
<dbReference type="InterPro" id="IPR006634">
    <property type="entry name" value="TLC-dom"/>
</dbReference>
<dbReference type="EMBL" id="MN739262">
    <property type="protein sequence ID" value="QHS96064.1"/>
    <property type="molecule type" value="Genomic_DNA"/>
</dbReference>
<feature type="transmembrane region" description="Helical" evidence="5">
    <location>
        <begin position="218"/>
        <end position="241"/>
    </location>
</feature>
<feature type="transmembrane region" description="Helical" evidence="5">
    <location>
        <begin position="388"/>
        <end position="404"/>
    </location>
</feature>